<dbReference type="EMBL" id="KI965253">
    <property type="protein sequence ID" value="EUC26651.1"/>
    <property type="molecule type" value="Genomic_DNA"/>
</dbReference>
<dbReference type="InterPro" id="IPR001242">
    <property type="entry name" value="Condensation_dom"/>
</dbReference>
<dbReference type="SUPFAM" id="SSF52777">
    <property type="entry name" value="CoA-dependent acyltransferases"/>
    <property type="match status" value="2"/>
</dbReference>
<dbReference type="Proteomes" id="UP000053841">
    <property type="component" value="Unassembled WGS sequence"/>
</dbReference>
<dbReference type="GO" id="GO:0047527">
    <property type="term" value="F:2,3-dihydroxybenzoate-serine ligase activity"/>
    <property type="evidence" value="ECO:0007669"/>
    <property type="project" value="TreeGrafter"/>
</dbReference>
<evidence type="ECO:0000256" key="3">
    <source>
        <dbReference type="ARBA" id="ARBA00022598"/>
    </source>
</evidence>
<evidence type="ECO:0000259" key="4">
    <source>
        <dbReference type="Pfam" id="PF00501"/>
    </source>
</evidence>
<keyword evidence="2" id="KW-0597">Phosphoprotein</keyword>
<dbReference type="GeneID" id="19150292"/>
<dbReference type="HOGENOM" id="CLU_000022_2_9_1"/>
<gene>
    <name evidence="6" type="ORF">COCCADRAFT_60601</name>
</gene>
<dbReference type="Pfam" id="PF00501">
    <property type="entry name" value="AMP-binding"/>
    <property type="match status" value="1"/>
</dbReference>
<dbReference type="Pfam" id="PF00668">
    <property type="entry name" value="Condensation"/>
    <property type="match status" value="1"/>
</dbReference>
<dbReference type="Gene3D" id="3.30.559.30">
    <property type="entry name" value="Nonribosomal peptide synthetase, condensation domain"/>
    <property type="match status" value="1"/>
</dbReference>
<dbReference type="InterPro" id="IPR023213">
    <property type="entry name" value="CAT-like_dom_sf"/>
</dbReference>
<dbReference type="PANTHER" id="PTHR45527:SF1">
    <property type="entry name" value="FATTY ACID SYNTHASE"/>
    <property type="match status" value="1"/>
</dbReference>
<feature type="non-terminal residue" evidence="6">
    <location>
        <position position="594"/>
    </location>
</feature>
<reference evidence="6 7" key="1">
    <citation type="journal article" date="2013" name="PLoS Genet.">
        <title>Comparative genome structure, secondary metabolite, and effector coding capacity across Cochliobolus pathogens.</title>
        <authorList>
            <person name="Condon B.J."/>
            <person name="Leng Y."/>
            <person name="Wu D."/>
            <person name="Bushley K.E."/>
            <person name="Ohm R.A."/>
            <person name="Otillar R."/>
            <person name="Martin J."/>
            <person name="Schackwitz W."/>
            <person name="Grimwood J."/>
            <person name="MohdZainudin N."/>
            <person name="Xue C."/>
            <person name="Wang R."/>
            <person name="Manning V.A."/>
            <person name="Dhillon B."/>
            <person name="Tu Z.J."/>
            <person name="Steffenson B.J."/>
            <person name="Salamov A."/>
            <person name="Sun H."/>
            <person name="Lowry S."/>
            <person name="LaButti K."/>
            <person name="Han J."/>
            <person name="Copeland A."/>
            <person name="Lindquist E."/>
            <person name="Barry K."/>
            <person name="Schmutz J."/>
            <person name="Baker S.E."/>
            <person name="Ciuffetti L.M."/>
            <person name="Grigoriev I.V."/>
            <person name="Zhong S."/>
            <person name="Turgeon B.G."/>
        </authorList>
    </citation>
    <scope>NUCLEOTIDE SEQUENCE [LARGE SCALE GENOMIC DNA]</scope>
    <source>
        <strain evidence="6 7">26-R-13</strain>
    </source>
</reference>
<dbReference type="GO" id="GO:0009366">
    <property type="term" value="C:enterobactin synthetase complex"/>
    <property type="evidence" value="ECO:0007669"/>
    <property type="project" value="TreeGrafter"/>
</dbReference>
<dbReference type="GO" id="GO:0043041">
    <property type="term" value="P:amino acid activation for nonribosomal peptide biosynthetic process"/>
    <property type="evidence" value="ECO:0007669"/>
    <property type="project" value="TreeGrafter"/>
</dbReference>
<organism evidence="6 7">
    <name type="scientific">Cochliobolus carbonum (strain 26-R-13)</name>
    <name type="common">Maize leaf spot fungus</name>
    <name type="synonym">Bipolaris zeicola</name>
    <dbReference type="NCBI Taxonomy" id="930089"/>
    <lineage>
        <taxon>Eukaryota</taxon>
        <taxon>Fungi</taxon>
        <taxon>Dikarya</taxon>
        <taxon>Ascomycota</taxon>
        <taxon>Pezizomycotina</taxon>
        <taxon>Dothideomycetes</taxon>
        <taxon>Pleosporomycetidae</taxon>
        <taxon>Pleosporales</taxon>
        <taxon>Pleosporineae</taxon>
        <taxon>Pleosporaceae</taxon>
        <taxon>Bipolaris</taxon>
    </lineage>
</organism>
<dbReference type="Gene3D" id="3.30.559.10">
    <property type="entry name" value="Chloramphenicol acetyltransferase-like domain"/>
    <property type="match status" value="1"/>
</dbReference>
<name>W6Y5T3_COCC2</name>
<dbReference type="KEGG" id="bze:COCCADRAFT_60601"/>
<dbReference type="RefSeq" id="XP_007719044.1">
    <property type="nucleotide sequence ID" value="XM_007720854.1"/>
</dbReference>
<feature type="domain" description="AMP-dependent synthetase/ligase" evidence="4">
    <location>
        <begin position="438"/>
        <end position="594"/>
    </location>
</feature>
<dbReference type="PROSITE" id="PS00455">
    <property type="entry name" value="AMP_BINDING"/>
    <property type="match status" value="1"/>
</dbReference>
<evidence type="ECO:0000256" key="1">
    <source>
        <dbReference type="ARBA" id="ARBA00022450"/>
    </source>
</evidence>
<evidence type="ECO:0000313" key="7">
    <source>
        <dbReference type="Proteomes" id="UP000053841"/>
    </source>
</evidence>
<dbReference type="GO" id="GO:0005829">
    <property type="term" value="C:cytosol"/>
    <property type="evidence" value="ECO:0007669"/>
    <property type="project" value="TreeGrafter"/>
</dbReference>
<dbReference type="GO" id="GO:0009239">
    <property type="term" value="P:enterobactin biosynthetic process"/>
    <property type="evidence" value="ECO:0007669"/>
    <property type="project" value="TreeGrafter"/>
</dbReference>
<dbReference type="PANTHER" id="PTHR45527">
    <property type="entry name" value="NONRIBOSOMAL PEPTIDE SYNTHETASE"/>
    <property type="match status" value="1"/>
</dbReference>
<dbReference type="CDD" id="cd19531">
    <property type="entry name" value="LCL_NRPS-like"/>
    <property type="match status" value="1"/>
</dbReference>
<sequence length="594" mass="65910">PLAVRLRGPLQVDALAAALLALEQRHEMLRTTFEEQDGTGMQIVQPSRAKDLRIIDVSDKQDGAYNQILQHEQTMTFDLTSEPGLRACLLKLGENDHILSIVMHHIISDGWSVDVLCQELSKFYAAGLRGHDPLSYVRPLLVQYRDFAVWQKQADQAAEHDRQLKYWAMQLKDSSPAEMITDFPRPAILSGEASVFPIAIEGSLYNKLREFCRVRHVTPFTVLLATFRAAHYRLTGAEDATIGTPIANRNRPELEDLIGFFVNTQCMRITIDDSDTFEELVRQVRSTTAAAFVHQDVPFERIVSALLPGSNDTSRNPLVQLMFALHSQQDLGKIQLEGLVTESVPIAVSTRFDVEFHLFQEVGRLSGMVISAKDLFEPETIHGMIGVFHEILRRGLEQPQTPIATMPLTDGLVDLRNKGLLEVERTDYPRESSVVDVFYEQVAAHPDAIAVTDAASQLTYSELDQQSNKLANWLRQRCLAAETLVGVLAPRSCQAIVAFIGILKANLAYLPLDVNVPAARIDAILSEVSGHRLVLLGSSVHPPDVQASSVEMVRIDDTLNQHDPDAAKDTLERPQATSLAYVIFTSGSTGKPKG</sequence>
<feature type="non-terminal residue" evidence="6">
    <location>
        <position position="1"/>
    </location>
</feature>
<accession>W6Y5T3</accession>
<feature type="domain" description="Condensation" evidence="5">
    <location>
        <begin position="2"/>
        <end position="409"/>
    </location>
</feature>
<evidence type="ECO:0000256" key="2">
    <source>
        <dbReference type="ARBA" id="ARBA00022553"/>
    </source>
</evidence>
<protein>
    <recommendedName>
        <fullName evidence="8">Condensation domain-containing protein</fullName>
    </recommendedName>
</protein>
<evidence type="ECO:0008006" key="8">
    <source>
        <dbReference type="Google" id="ProtNLM"/>
    </source>
</evidence>
<dbReference type="eggNOG" id="KOG1178">
    <property type="taxonomic scope" value="Eukaryota"/>
</dbReference>
<proteinExistence type="predicted"/>
<dbReference type="OrthoDB" id="3753210at2759"/>
<dbReference type="InterPro" id="IPR020845">
    <property type="entry name" value="AMP-binding_CS"/>
</dbReference>
<dbReference type="STRING" id="930089.W6Y5T3"/>
<dbReference type="GO" id="GO:0031177">
    <property type="term" value="F:phosphopantetheine binding"/>
    <property type="evidence" value="ECO:0007669"/>
    <property type="project" value="TreeGrafter"/>
</dbReference>
<dbReference type="Gene3D" id="3.40.50.980">
    <property type="match status" value="2"/>
</dbReference>
<dbReference type="SUPFAM" id="SSF56801">
    <property type="entry name" value="Acetyl-CoA synthetase-like"/>
    <property type="match status" value="1"/>
</dbReference>
<dbReference type="FunFam" id="3.40.50.980:FF:000001">
    <property type="entry name" value="Non-ribosomal peptide synthetase"/>
    <property type="match status" value="1"/>
</dbReference>
<dbReference type="InterPro" id="IPR000873">
    <property type="entry name" value="AMP-dep_synth/lig_dom"/>
</dbReference>
<keyword evidence="3" id="KW-0436">Ligase</keyword>
<keyword evidence="1" id="KW-0596">Phosphopantetheine</keyword>
<evidence type="ECO:0000259" key="5">
    <source>
        <dbReference type="Pfam" id="PF00668"/>
    </source>
</evidence>
<dbReference type="AlphaFoldDB" id="W6Y5T3"/>
<evidence type="ECO:0000313" key="6">
    <source>
        <dbReference type="EMBL" id="EUC26651.1"/>
    </source>
</evidence>
<keyword evidence="7" id="KW-1185">Reference proteome</keyword>